<evidence type="ECO:0000313" key="1">
    <source>
        <dbReference type="EMBL" id="KAG0429299.1"/>
    </source>
</evidence>
<dbReference type="EMBL" id="JABSTQ010009421">
    <property type="protein sequence ID" value="KAG0429299.1"/>
    <property type="molecule type" value="Genomic_DNA"/>
</dbReference>
<keyword evidence="2" id="KW-1185">Reference proteome</keyword>
<proteinExistence type="predicted"/>
<sequence length="289" mass="31298">MRTYGGGFVLGDELNIGQNHLAIRLCKMFPLLLVCFLVALSTDACPTPEALKNGKFVLRLPTKALPIQTSSYRTGTTVVYTCDVGFDLMGPQHRRCHDDGLWHPRSLPFCLSDVTGGLPAVQSSASNVGGEASFAVDGNRSTCASTKAEDSPWLAVDLQDVFPITVVKLNFHDSTMPSVVHATVRVGNSTRAYAHNAVCSVFKGTYAGQSVYLPCPVAVHGRHVSIHLHGTTSLSVCEFVAYSEAERPEKSVTTVALQSYDYIHPYDVLARNDLIGVYIAVSTIIFVVF</sequence>
<organism evidence="1 2">
    <name type="scientific">Ixodes persulcatus</name>
    <name type="common">Taiga tick</name>
    <dbReference type="NCBI Taxonomy" id="34615"/>
    <lineage>
        <taxon>Eukaryota</taxon>
        <taxon>Metazoa</taxon>
        <taxon>Ecdysozoa</taxon>
        <taxon>Arthropoda</taxon>
        <taxon>Chelicerata</taxon>
        <taxon>Arachnida</taxon>
        <taxon>Acari</taxon>
        <taxon>Parasitiformes</taxon>
        <taxon>Ixodida</taxon>
        <taxon>Ixodoidea</taxon>
        <taxon>Ixodidae</taxon>
        <taxon>Ixodinae</taxon>
        <taxon>Ixodes</taxon>
    </lineage>
</organism>
<reference evidence="1 2" key="1">
    <citation type="journal article" date="2020" name="Cell">
        <title>Large-Scale Comparative Analyses of Tick Genomes Elucidate Their Genetic Diversity and Vector Capacities.</title>
        <authorList>
            <consortium name="Tick Genome and Microbiome Consortium (TIGMIC)"/>
            <person name="Jia N."/>
            <person name="Wang J."/>
            <person name="Shi W."/>
            <person name="Du L."/>
            <person name="Sun Y."/>
            <person name="Zhan W."/>
            <person name="Jiang J.F."/>
            <person name="Wang Q."/>
            <person name="Zhang B."/>
            <person name="Ji P."/>
            <person name="Bell-Sakyi L."/>
            <person name="Cui X.M."/>
            <person name="Yuan T.T."/>
            <person name="Jiang B.G."/>
            <person name="Yang W.F."/>
            <person name="Lam T.T."/>
            <person name="Chang Q.C."/>
            <person name="Ding S.J."/>
            <person name="Wang X.J."/>
            <person name="Zhu J.G."/>
            <person name="Ruan X.D."/>
            <person name="Zhao L."/>
            <person name="Wei J.T."/>
            <person name="Ye R.Z."/>
            <person name="Que T.C."/>
            <person name="Du C.H."/>
            <person name="Zhou Y.H."/>
            <person name="Cheng J.X."/>
            <person name="Dai P.F."/>
            <person name="Guo W.B."/>
            <person name="Han X.H."/>
            <person name="Huang E.J."/>
            <person name="Li L.F."/>
            <person name="Wei W."/>
            <person name="Gao Y.C."/>
            <person name="Liu J.Z."/>
            <person name="Shao H.Z."/>
            <person name="Wang X."/>
            <person name="Wang C.C."/>
            <person name="Yang T.C."/>
            <person name="Huo Q.B."/>
            <person name="Li W."/>
            <person name="Chen H.Y."/>
            <person name="Chen S.E."/>
            <person name="Zhou L.G."/>
            <person name="Ni X.B."/>
            <person name="Tian J.H."/>
            <person name="Sheng Y."/>
            <person name="Liu T."/>
            <person name="Pan Y.S."/>
            <person name="Xia L.Y."/>
            <person name="Li J."/>
            <person name="Zhao F."/>
            <person name="Cao W.C."/>
        </authorList>
    </citation>
    <scope>NUCLEOTIDE SEQUENCE [LARGE SCALE GENOMIC DNA]</scope>
    <source>
        <strain evidence="1">Iper-2018</strain>
    </source>
</reference>
<comment type="caution">
    <text evidence="1">The sequence shown here is derived from an EMBL/GenBank/DDBJ whole genome shotgun (WGS) entry which is preliminary data.</text>
</comment>
<dbReference type="Proteomes" id="UP000805193">
    <property type="component" value="Unassembled WGS sequence"/>
</dbReference>
<accession>A0AC60Q617</accession>
<name>A0AC60Q617_IXOPE</name>
<protein>
    <submittedName>
        <fullName evidence="1">Uncharacterized protein</fullName>
    </submittedName>
</protein>
<gene>
    <name evidence="1" type="ORF">HPB47_023773</name>
</gene>
<evidence type="ECO:0000313" key="2">
    <source>
        <dbReference type="Proteomes" id="UP000805193"/>
    </source>
</evidence>